<gene>
    <name evidence="2" type="ORF">ACFQRG_19145</name>
</gene>
<keyword evidence="3" id="KW-1185">Reference proteome</keyword>
<evidence type="ECO:0000313" key="3">
    <source>
        <dbReference type="Proteomes" id="UP001596505"/>
    </source>
</evidence>
<dbReference type="Proteomes" id="UP001596505">
    <property type="component" value="Unassembled WGS sequence"/>
</dbReference>
<dbReference type="InterPro" id="IPR009061">
    <property type="entry name" value="DNA-bd_dom_put_sf"/>
</dbReference>
<comment type="caution">
    <text evidence="2">The sequence shown here is derived from an EMBL/GenBank/DDBJ whole genome shotgun (WGS) entry which is preliminary data.</text>
</comment>
<dbReference type="InterPro" id="IPR041657">
    <property type="entry name" value="HTH_17"/>
</dbReference>
<name>A0ABW2Q1Z4_9BACL</name>
<accession>A0ABW2Q1Z4</accession>
<evidence type="ECO:0000259" key="1">
    <source>
        <dbReference type="Pfam" id="PF12728"/>
    </source>
</evidence>
<protein>
    <submittedName>
        <fullName evidence="2">Helix-turn-helix domain-containing protein</fullName>
    </submittedName>
</protein>
<organism evidence="2 3">
    <name type="scientific">Scopulibacillus cellulosilyticus</name>
    <dbReference type="NCBI Taxonomy" id="2665665"/>
    <lineage>
        <taxon>Bacteria</taxon>
        <taxon>Bacillati</taxon>
        <taxon>Bacillota</taxon>
        <taxon>Bacilli</taxon>
        <taxon>Bacillales</taxon>
        <taxon>Sporolactobacillaceae</taxon>
        <taxon>Scopulibacillus</taxon>
    </lineage>
</organism>
<proteinExistence type="predicted"/>
<dbReference type="RefSeq" id="WP_380969132.1">
    <property type="nucleotide sequence ID" value="NZ_JBHTCO010000042.1"/>
</dbReference>
<dbReference type="SUPFAM" id="SSF46955">
    <property type="entry name" value="Putative DNA-binding domain"/>
    <property type="match status" value="1"/>
</dbReference>
<dbReference type="EMBL" id="JBHTCO010000042">
    <property type="protein sequence ID" value="MFC7395032.1"/>
    <property type="molecule type" value="Genomic_DNA"/>
</dbReference>
<dbReference type="Gene3D" id="1.10.1660.10">
    <property type="match status" value="1"/>
</dbReference>
<sequence>MNNVIIYSQDQMWEAIKKLAKVDDEKAAAEVLKATIEKSFRYVGVYTPIISTLTFAMPNELMLKKLQEVDREMLIAYDEKGIEKSYEYLIDYIDLLSQITPKNSQLIRKKLLASILIKGKPRRRYSLNSDLARKSISATDVFVEEETRDFYTPKEAAKKLGLSDQTIRRMCEQGKFEDAYQTPGGHWRIPDTNFITSREQDRRAEKILDNIDRKNSKAGDVDEFDL</sequence>
<feature type="domain" description="Helix-turn-helix" evidence="1">
    <location>
        <begin position="150"/>
        <end position="190"/>
    </location>
</feature>
<dbReference type="InterPro" id="IPR010093">
    <property type="entry name" value="SinI_DNA-bd"/>
</dbReference>
<dbReference type="Pfam" id="PF12728">
    <property type="entry name" value="HTH_17"/>
    <property type="match status" value="1"/>
</dbReference>
<evidence type="ECO:0000313" key="2">
    <source>
        <dbReference type="EMBL" id="MFC7395032.1"/>
    </source>
</evidence>
<dbReference type="NCBIfam" id="TIGR01764">
    <property type="entry name" value="excise"/>
    <property type="match status" value="1"/>
</dbReference>
<reference evidence="3" key="1">
    <citation type="journal article" date="2019" name="Int. J. Syst. Evol. Microbiol.">
        <title>The Global Catalogue of Microorganisms (GCM) 10K type strain sequencing project: providing services to taxonomists for standard genome sequencing and annotation.</title>
        <authorList>
            <consortium name="The Broad Institute Genomics Platform"/>
            <consortium name="The Broad Institute Genome Sequencing Center for Infectious Disease"/>
            <person name="Wu L."/>
            <person name="Ma J."/>
        </authorList>
    </citation>
    <scope>NUCLEOTIDE SEQUENCE [LARGE SCALE GENOMIC DNA]</scope>
    <source>
        <strain evidence="3">CGMCC 1.16305</strain>
    </source>
</reference>